<dbReference type="Gene3D" id="3.30.300.200">
    <property type="match status" value="1"/>
</dbReference>
<evidence type="ECO:0000313" key="2">
    <source>
        <dbReference type="Proteomes" id="UP000077667"/>
    </source>
</evidence>
<gene>
    <name evidence="1" type="ORF">A8C56_04815</name>
</gene>
<dbReference type="STRING" id="1176587.A8C56_04815"/>
<sequence>MNYFCCDEERRTLVINHPVLNGIDYLEVVDNPEDANAIRQTVLQVYLLKEVMPGTITTENISIEGGERIRNIEVLWVWVGPAATPPSLSMSPPGSSSKVLTVKVKAAGDFSVYQLRLINLETENFDPILSSVDFSFKVVCDNEFDCSPQCTCTEPMAKEPDINYLVKDYSSFKQLMLDRMALLLPRWQERNAADPGIMLVELLAYVGDYLSYRQDAIATEAYLGTARKRISVRRHARLVDYRMHDGANARTWVHFEVAEGITNLQIKKTCNGAATSLLTRSPRLPLISVPGTEPVEMAMKEGALVFELLHDATLDARNNIFYFYTWGNKSCSLQTGAVTATFDTHLLALKPGQVLIFEEIAGPRTGKKSDADPNHRHPVKVTSVSYQSDPVGNPYGVPPDNTPRPVTVVEWAAADALPFDLCINTVDENGDAIVVSAAIGNNILVDHGYTLPPEQLPGVPEAQQAVLVKNTSCDPCKEQVYSNTPARYNPELKQYPVTRAVPCPADPSSAYSLINADPTEASPAVVIRELPVNETWTPLNDLLSSNSNDKNFVVETESDGVSYLRFGNDVQGKFPAAGSVLQAVYRIGNGLSGNIGSEALQHIVTADPALTALNIQQVRNPLPAVGGVDPESIEEVRNRAPIAFRKQERAVTMEDYETVSQRLFTGVQKSTAAQRWTGSWRTVFLTVDRLGGQQVDETFKNALIAAVEKYRMAGEDVEAENPVFVSLEIDITVCVRTDYLRSQVKQAVAEMLSTRELPGGRKGVFHPDNFSFGQPVYLSAVYAAAQQVAGVYSITITKFQRQGQAASNALSSGVLTIGRNEIARLDNDPNFREHGVLNITLQGGK</sequence>
<accession>A0A1A9I1F4</accession>
<dbReference type="InterPro" id="IPR011749">
    <property type="entry name" value="CHP02243"/>
</dbReference>
<dbReference type="AlphaFoldDB" id="A0A1A9I1F4"/>
<name>A0A1A9I1F4_9BACT</name>
<dbReference type="OrthoDB" id="9027184at2"/>
<dbReference type="RefSeq" id="WP_067752782.1">
    <property type="nucleotide sequence ID" value="NZ_CP015772.1"/>
</dbReference>
<dbReference type="EMBL" id="CP015772">
    <property type="protein sequence ID" value="ANH80394.1"/>
    <property type="molecule type" value="Genomic_DNA"/>
</dbReference>
<evidence type="ECO:0000313" key="1">
    <source>
        <dbReference type="EMBL" id="ANH80394.1"/>
    </source>
</evidence>
<keyword evidence="2" id="KW-1185">Reference proteome</keyword>
<proteinExistence type="predicted"/>
<protein>
    <submittedName>
        <fullName evidence="1">Putative baseplate assembly protein</fullName>
    </submittedName>
</protein>
<dbReference type="NCBIfam" id="TIGR02243">
    <property type="entry name" value="putative baseplate assembly protein"/>
    <property type="match status" value="1"/>
</dbReference>
<dbReference type="KEGG" id="nia:A8C56_04815"/>
<organism evidence="1 2">
    <name type="scientific">Niabella ginsenosidivorans</name>
    <dbReference type="NCBI Taxonomy" id="1176587"/>
    <lineage>
        <taxon>Bacteria</taxon>
        <taxon>Pseudomonadati</taxon>
        <taxon>Bacteroidota</taxon>
        <taxon>Chitinophagia</taxon>
        <taxon>Chitinophagales</taxon>
        <taxon>Chitinophagaceae</taxon>
        <taxon>Niabella</taxon>
    </lineage>
</organism>
<reference evidence="1 2" key="1">
    <citation type="submission" date="2016-05" db="EMBL/GenBank/DDBJ databases">
        <title>Niabella ginsenosidivorans BS26 whole genome sequencing.</title>
        <authorList>
            <person name="Im W.T."/>
            <person name="Siddiqi M.Z."/>
        </authorList>
    </citation>
    <scope>NUCLEOTIDE SEQUENCE [LARGE SCALE GENOMIC DNA]</scope>
    <source>
        <strain evidence="1 2">BS26</strain>
    </source>
</reference>
<dbReference type="Proteomes" id="UP000077667">
    <property type="component" value="Chromosome"/>
</dbReference>